<organism evidence="3 4">
    <name type="scientific">Caminibacter pacificus</name>
    <dbReference type="NCBI Taxonomy" id="1424653"/>
    <lineage>
        <taxon>Bacteria</taxon>
        <taxon>Pseudomonadati</taxon>
        <taxon>Campylobacterota</taxon>
        <taxon>Epsilonproteobacteria</taxon>
        <taxon>Nautiliales</taxon>
        <taxon>Nautiliaceae</taxon>
        <taxon>Caminibacter</taxon>
    </lineage>
</organism>
<protein>
    <submittedName>
        <fullName evidence="3">Uncharacterized protein</fullName>
    </submittedName>
</protein>
<evidence type="ECO:0000313" key="4">
    <source>
        <dbReference type="Proteomes" id="UP000272781"/>
    </source>
</evidence>
<keyword evidence="1" id="KW-0732">Signal</keyword>
<evidence type="ECO:0000313" key="2">
    <source>
        <dbReference type="EMBL" id="QCI27619.1"/>
    </source>
</evidence>
<evidence type="ECO:0000256" key="1">
    <source>
        <dbReference type="SAM" id="SignalP"/>
    </source>
</evidence>
<keyword evidence="5" id="KW-1185">Reference proteome</keyword>
<accession>A0AAJ4UY14</accession>
<evidence type="ECO:0000313" key="5">
    <source>
        <dbReference type="Proteomes" id="UP000298805"/>
    </source>
</evidence>
<dbReference type="Proteomes" id="UP000272781">
    <property type="component" value="Unassembled WGS sequence"/>
</dbReference>
<name>A0AAJ4UY14_9BACT</name>
<feature type="signal peptide" evidence="1">
    <location>
        <begin position="1"/>
        <end position="21"/>
    </location>
</feature>
<dbReference type="EMBL" id="CP027432">
    <property type="protein sequence ID" value="QCI27619.1"/>
    <property type="molecule type" value="Genomic_DNA"/>
</dbReference>
<feature type="chain" id="PRO_5042479763" evidence="1">
    <location>
        <begin position="22"/>
        <end position="185"/>
    </location>
</feature>
<dbReference type="EMBL" id="RJVK01000002">
    <property type="protein sequence ID" value="ROR40204.1"/>
    <property type="molecule type" value="Genomic_DNA"/>
</dbReference>
<evidence type="ECO:0000313" key="3">
    <source>
        <dbReference type="EMBL" id="ROR40204.1"/>
    </source>
</evidence>
<proteinExistence type="predicted"/>
<reference evidence="5" key="1">
    <citation type="submission" date="2018-03" db="EMBL/GenBank/DDBJ databases">
        <title>A comparative analysis of the Nautiliaceae.</title>
        <authorList>
            <person name="Grosche A."/>
            <person name="Smedile F."/>
            <person name="Vetriani C."/>
        </authorList>
    </citation>
    <scope>NUCLEOTIDE SEQUENCE [LARGE SCALE GENOMIC DNA]</scope>
    <source>
        <strain evidence="5">TB6</strain>
    </source>
</reference>
<reference evidence="2" key="3">
    <citation type="submission" date="2019-06" db="EMBL/GenBank/DDBJ databases">
        <title>A comparative analysis of the Nautiliaceae.</title>
        <authorList>
            <person name="Grosche A."/>
            <person name="Smedile F."/>
            <person name="Vetriani C."/>
        </authorList>
    </citation>
    <scope>NUCLEOTIDE SEQUENCE</scope>
    <source>
        <strain evidence="2">TB6</strain>
    </source>
</reference>
<gene>
    <name evidence="2" type="ORF">C6V80_01165</name>
    <name evidence="3" type="ORF">EDC58_1192</name>
</gene>
<dbReference type="AlphaFoldDB" id="A0AAJ4UY14"/>
<dbReference type="RefSeq" id="WP_123352586.1">
    <property type="nucleotide sequence ID" value="NZ_CP027432.2"/>
</dbReference>
<reference evidence="3 4" key="2">
    <citation type="submission" date="2018-11" db="EMBL/GenBank/DDBJ databases">
        <title>Genomic Encyclopedia of Type Strains, Phase IV (KMG-IV): sequencing the most valuable type-strain genomes for metagenomic binning, comparative biology and taxonomic classification.</title>
        <authorList>
            <person name="Goeker M."/>
        </authorList>
    </citation>
    <scope>NUCLEOTIDE SEQUENCE [LARGE SCALE GENOMIC DNA]</scope>
    <source>
        <strain evidence="3 4">DSM 27783</strain>
    </source>
</reference>
<sequence length="185" mass="21052">MKKLFVLALLVTLSFSLEGRAYGNIVISINNQIHKLKNGDVVRLYDGDRICYVAGSGEFEVLNRSVNEDSYSCLNIVKDSSSNKYKIMDKIIKVLLTSTDTEVNGVTLRAPSIEVDFNNEKYLRLSVKNKSLPLKVKIYTNNRVYTLSVNKNDILLSLANYKKIKKVVFLDKNNKKIVEIKQLQI</sequence>
<dbReference type="Proteomes" id="UP000298805">
    <property type="component" value="Chromosome"/>
</dbReference>